<evidence type="ECO:0000256" key="1">
    <source>
        <dbReference type="SAM" id="MobiDB-lite"/>
    </source>
</evidence>
<name>A0AAD4KS77_9EURO</name>
<organism evidence="2 3">
    <name type="scientific">Talaromyces proteolyticus</name>
    <dbReference type="NCBI Taxonomy" id="1131652"/>
    <lineage>
        <taxon>Eukaryota</taxon>
        <taxon>Fungi</taxon>
        <taxon>Dikarya</taxon>
        <taxon>Ascomycota</taxon>
        <taxon>Pezizomycotina</taxon>
        <taxon>Eurotiomycetes</taxon>
        <taxon>Eurotiomycetidae</taxon>
        <taxon>Eurotiales</taxon>
        <taxon>Trichocomaceae</taxon>
        <taxon>Talaromyces</taxon>
        <taxon>Talaromyces sect. Bacilispori</taxon>
    </lineage>
</organism>
<keyword evidence="3" id="KW-1185">Reference proteome</keyword>
<proteinExistence type="predicted"/>
<accession>A0AAD4KS77</accession>
<gene>
    <name evidence="2" type="ORF">BGW36DRAFT_427589</name>
</gene>
<feature type="region of interest" description="Disordered" evidence="1">
    <location>
        <begin position="63"/>
        <end position="156"/>
    </location>
</feature>
<evidence type="ECO:0000313" key="2">
    <source>
        <dbReference type="EMBL" id="KAH8697633.1"/>
    </source>
</evidence>
<evidence type="ECO:0000313" key="3">
    <source>
        <dbReference type="Proteomes" id="UP001201262"/>
    </source>
</evidence>
<dbReference type="EMBL" id="JAJTJA010000006">
    <property type="protein sequence ID" value="KAH8697633.1"/>
    <property type="molecule type" value="Genomic_DNA"/>
</dbReference>
<dbReference type="GeneID" id="70250722"/>
<feature type="region of interest" description="Disordered" evidence="1">
    <location>
        <begin position="348"/>
        <end position="376"/>
    </location>
</feature>
<protein>
    <submittedName>
        <fullName evidence="2">Uncharacterized protein</fullName>
    </submittedName>
</protein>
<dbReference type="Proteomes" id="UP001201262">
    <property type="component" value="Unassembled WGS sequence"/>
</dbReference>
<comment type="caution">
    <text evidence="2">The sequence shown here is derived from an EMBL/GenBank/DDBJ whole genome shotgun (WGS) entry which is preliminary data.</text>
</comment>
<sequence length="596" mass="66139">MGPPHPSSLQVRASWDGDIRHAACIYMIVEVETKPNSRLTLLSGVKNTGLSHSMLWEIAVTHDTGDLPPSPPRKLFPSIKNHRDEDNGEATSDHLSSSPPVESSNDKIQPICNDNAGVSEYRVQEKAEEASITGPSLSHKSSSILKKDGDISQETSTSISMVNAPGEPDLGDSLVDLLPSPTPSSRDLMPWASATDIASRLETEEDAGAESDCLSVASEFIRSSSKEDPDIFCENGELVFNCPSFAKERIYRAEIIFLKHIREGRDKWLSLNLSPMIMACPDIQGTFVFDGPSGYNFEFASDILKAQTSNGHLEYKFTPREWLLTPFRLCKDETLSKDTDPFSKDFASAHEEDKQDTDNISPSVLETGPKKRSKRGRPEFKWLSEEEIRQMKTDILKWFFTPLHWVFVAIYIVSFGIPGVVSGPANTWWTIHEIPELARNFSMQGYSMLQMKFCSCPSADRSHHNLHDNWPSYDFSSLIKQSTTSTATKSSEALSTNDGFPLVSRNNLSLLGISTTNQYTRSIRLSDGEILATEGPSIGEELFPTEIFSAIEFSALTIDFQSEKDEVSSSNISSTGIVATLEATVFFPPHIPMRET</sequence>
<dbReference type="AlphaFoldDB" id="A0AAD4KS77"/>
<dbReference type="RefSeq" id="XP_046072334.1">
    <property type="nucleotide sequence ID" value="XM_046220435.1"/>
</dbReference>
<feature type="compositionally biased region" description="Polar residues" evidence="1">
    <location>
        <begin position="89"/>
        <end position="107"/>
    </location>
</feature>
<reference evidence="2" key="1">
    <citation type="submission" date="2021-12" db="EMBL/GenBank/DDBJ databases">
        <title>Convergent genome expansion in fungi linked to evolution of root-endophyte symbiosis.</title>
        <authorList>
            <consortium name="DOE Joint Genome Institute"/>
            <person name="Ke Y.-H."/>
            <person name="Bonito G."/>
            <person name="Liao H.-L."/>
            <person name="Looney B."/>
            <person name="Rojas-Flechas A."/>
            <person name="Nash J."/>
            <person name="Hameed K."/>
            <person name="Schadt C."/>
            <person name="Martin F."/>
            <person name="Crous P.W."/>
            <person name="Miettinen O."/>
            <person name="Magnuson J.K."/>
            <person name="Labbe J."/>
            <person name="Jacobson D."/>
            <person name="Doktycz M.J."/>
            <person name="Veneault-Fourrey C."/>
            <person name="Kuo A."/>
            <person name="Mondo S."/>
            <person name="Calhoun S."/>
            <person name="Riley R."/>
            <person name="Ohm R."/>
            <person name="LaButti K."/>
            <person name="Andreopoulos B."/>
            <person name="Pangilinan J."/>
            <person name="Nolan M."/>
            <person name="Tritt A."/>
            <person name="Clum A."/>
            <person name="Lipzen A."/>
            <person name="Daum C."/>
            <person name="Barry K."/>
            <person name="Grigoriev I.V."/>
            <person name="Vilgalys R."/>
        </authorList>
    </citation>
    <scope>NUCLEOTIDE SEQUENCE</scope>
    <source>
        <strain evidence="2">PMI_201</strain>
    </source>
</reference>
<feature type="compositionally biased region" description="Basic and acidic residues" evidence="1">
    <location>
        <begin position="348"/>
        <end position="357"/>
    </location>
</feature>